<dbReference type="EnsemblMetazoa" id="XM_022791610">
    <property type="protein sequence ID" value="XP_022647345"/>
    <property type="gene ID" value="LOC111244446"/>
</dbReference>
<dbReference type="RefSeq" id="XP_022647344.1">
    <property type="nucleotide sequence ID" value="XM_022791609.1"/>
</dbReference>
<dbReference type="RefSeq" id="XP_022647341.1">
    <property type="nucleotide sequence ID" value="XM_022791606.1"/>
</dbReference>
<dbReference type="Proteomes" id="UP000594260">
    <property type="component" value="Unplaced"/>
</dbReference>
<dbReference type="RefSeq" id="XP_022647345.1">
    <property type="nucleotide sequence ID" value="XM_022791610.1"/>
</dbReference>
<proteinExistence type="predicted"/>
<dbReference type="EnsemblMetazoa" id="XM_022791604">
    <property type="protein sequence ID" value="XP_022647339"/>
    <property type="gene ID" value="LOC111244446"/>
</dbReference>
<evidence type="ECO:0000313" key="1">
    <source>
        <dbReference type="EnsemblMetazoa" id="XP_022647344"/>
    </source>
</evidence>
<dbReference type="KEGG" id="vde:111244446"/>
<organism evidence="1 2">
    <name type="scientific">Varroa destructor</name>
    <name type="common">Honeybee mite</name>
    <dbReference type="NCBI Taxonomy" id="109461"/>
    <lineage>
        <taxon>Eukaryota</taxon>
        <taxon>Metazoa</taxon>
        <taxon>Ecdysozoa</taxon>
        <taxon>Arthropoda</taxon>
        <taxon>Chelicerata</taxon>
        <taxon>Arachnida</taxon>
        <taxon>Acari</taxon>
        <taxon>Parasitiformes</taxon>
        <taxon>Mesostigmata</taxon>
        <taxon>Gamasina</taxon>
        <taxon>Dermanyssoidea</taxon>
        <taxon>Varroidae</taxon>
        <taxon>Varroa</taxon>
    </lineage>
</organism>
<dbReference type="RefSeq" id="XP_022647342.1">
    <property type="nucleotide sequence ID" value="XM_022791607.1"/>
</dbReference>
<evidence type="ECO:0000313" key="2">
    <source>
        <dbReference type="Proteomes" id="UP000594260"/>
    </source>
</evidence>
<dbReference type="InParanoid" id="A0A7M7J601"/>
<dbReference type="EnsemblMetazoa" id="XM_022791601">
    <property type="protein sequence ID" value="XP_022647336"/>
    <property type="gene ID" value="LOC111244446"/>
</dbReference>
<reference evidence="1" key="1">
    <citation type="submission" date="2021-01" db="UniProtKB">
        <authorList>
            <consortium name="EnsemblMetazoa"/>
        </authorList>
    </citation>
    <scope>IDENTIFICATION</scope>
</reference>
<accession>A0A7M7J601</accession>
<dbReference type="RefSeq" id="XP_022647339.1">
    <property type="nucleotide sequence ID" value="XM_022791604.1"/>
</dbReference>
<dbReference type="OrthoDB" id="10050556at2759"/>
<dbReference type="EnsemblMetazoa" id="XM_022791605">
    <property type="protein sequence ID" value="XP_022647340"/>
    <property type="gene ID" value="LOC111244446"/>
</dbReference>
<dbReference type="RefSeq" id="XP_022647336.1">
    <property type="nucleotide sequence ID" value="XM_022791601.1"/>
</dbReference>
<dbReference type="AlphaFoldDB" id="A0A7M7J601"/>
<dbReference type="EnsemblMetazoa" id="XM_022791606">
    <property type="protein sequence ID" value="XP_022647341"/>
    <property type="gene ID" value="LOC111244446"/>
</dbReference>
<sequence>MEGFAVRRGGCRGSGQLDAALAELGMLATVTDARREYLQEALSVRENNKDSVHHLHFNSSLIHSHNVQQDNASWGQLGQGRMLRRLIRDEKRRLLKGQGHLPQEQHSGQQQQHRLTSISLGVPPSSYKGWDTERTVPLISLARKDVKYFPQRTHRSASVSRARHLFMPYDRGAGYVQPRPYALLPVSPAADNHSEYSFHPHNQGPIHHLHPTVGLNSSDQHHSPTSSHLTGLQLPTLRLPIAGPQNKSNPPSPVKSNPLLLDIRGGNGSLAGIGAPLVRSKSLDNIAFCPLTSIVDESAYELNDYSLNSSASMTRQMTRVDTIVESVSSRISSLQLTAN</sequence>
<name>A0A7M7J601_VARDE</name>
<protein>
    <submittedName>
        <fullName evidence="1">Uncharacterized protein</fullName>
    </submittedName>
</protein>
<dbReference type="EnsemblMetazoa" id="XM_022791607">
    <property type="protein sequence ID" value="XP_022647342"/>
    <property type="gene ID" value="LOC111244446"/>
</dbReference>
<dbReference type="RefSeq" id="XP_022647337.1">
    <property type="nucleotide sequence ID" value="XM_022791602.1"/>
</dbReference>
<keyword evidence="2" id="KW-1185">Reference proteome</keyword>
<dbReference type="EnsemblMetazoa" id="XM_022791609">
    <property type="protein sequence ID" value="XP_022647344"/>
    <property type="gene ID" value="LOC111244446"/>
</dbReference>
<dbReference type="RefSeq" id="XP_022647343.1">
    <property type="nucleotide sequence ID" value="XM_022791608.1"/>
</dbReference>
<dbReference type="GeneID" id="111244446"/>
<dbReference type="EnsemblMetazoa" id="XM_022791608">
    <property type="protein sequence ID" value="XP_022647343"/>
    <property type="gene ID" value="LOC111244446"/>
</dbReference>
<dbReference type="EnsemblMetazoa" id="XM_022791602">
    <property type="protein sequence ID" value="XP_022647337"/>
    <property type="gene ID" value="LOC111244446"/>
</dbReference>
<dbReference type="RefSeq" id="XP_022647340.1">
    <property type="nucleotide sequence ID" value="XM_022791605.1"/>
</dbReference>